<sequence>MQHVGSNWIQIAQNRDKWASLEDALTHWDDEIIKSAGTNWKQITQDRDNWADATNDMRRANAYLQDPMKLISVGFGYLLLPDKLYAAVVVSPW</sequence>
<protein>
    <submittedName>
        <fullName evidence="1">Uncharacterized protein</fullName>
    </submittedName>
</protein>
<accession>A0A4C1XNQ5</accession>
<evidence type="ECO:0000313" key="2">
    <source>
        <dbReference type="Proteomes" id="UP000299102"/>
    </source>
</evidence>
<dbReference type="EMBL" id="BGZK01000891">
    <property type="protein sequence ID" value="GBP64204.1"/>
    <property type="molecule type" value="Genomic_DNA"/>
</dbReference>
<proteinExistence type="predicted"/>
<reference evidence="1 2" key="1">
    <citation type="journal article" date="2019" name="Commun. Biol.">
        <title>The bagworm genome reveals a unique fibroin gene that provides high tensile strength.</title>
        <authorList>
            <person name="Kono N."/>
            <person name="Nakamura H."/>
            <person name="Ohtoshi R."/>
            <person name="Tomita M."/>
            <person name="Numata K."/>
            <person name="Arakawa K."/>
        </authorList>
    </citation>
    <scope>NUCLEOTIDE SEQUENCE [LARGE SCALE GENOMIC DNA]</scope>
</reference>
<keyword evidence="2" id="KW-1185">Reference proteome</keyword>
<name>A0A4C1XNQ5_EUMVA</name>
<evidence type="ECO:0000313" key="1">
    <source>
        <dbReference type="EMBL" id="GBP64204.1"/>
    </source>
</evidence>
<organism evidence="1 2">
    <name type="scientific">Eumeta variegata</name>
    <name type="common">Bagworm moth</name>
    <name type="synonym">Eumeta japonica</name>
    <dbReference type="NCBI Taxonomy" id="151549"/>
    <lineage>
        <taxon>Eukaryota</taxon>
        <taxon>Metazoa</taxon>
        <taxon>Ecdysozoa</taxon>
        <taxon>Arthropoda</taxon>
        <taxon>Hexapoda</taxon>
        <taxon>Insecta</taxon>
        <taxon>Pterygota</taxon>
        <taxon>Neoptera</taxon>
        <taxon>Endopterygota</taxon>
        <taxon>Lepidoptera</taxon>
        <taxon>Glossata</taxon>
        <taxon>Ditrysia</taxon>
        <taxon>Tineoidea</taxon>
        <taxon>Psychidae</taxon>
        <taxon>Oiketicinae</taxon>
        <taxon>Eumeta</taxon>
    </lineage>
</organism>
<dbReference type="Proteomes" id="UP000299102">
    <property type="component" value="Unassembled WGS sequence"/>
</dbReference>
<dbReference type="AlphaFoldDB" id="A0A4C1XNQ5"/>
<comment type="caution">
    <text evidence="1">The sequence shown here is derived from an EMBL/GenBank/DDBJ whole genome shotgun (WGS) entry which is preliminary data.</text>
</comment>
<gene>
    <name evidence="1" type="ORF">EVAR_38691_1</name>
</gene>